<evidence type="ECO:0000313" key="2">
    <source>
        <dbReference type="Proteomes" id="UP000239156"/>
    </source>
</evidence>
<evidence type="ECO:0000313" key="1">
    <source>
        <dbReference type="EMBL" id="POW10297.1"/>
    </source>
</evidence>
<dbReference type="Proteomes" id="UP000239156">
    <property type="component" value="Unassembled WGS sequence"/>
</dbReference>
<name>A0A2S4VL63_9BASI</name>
<reference evidence="1" key="1">
    <citation type="submission" date="2017-12" db="EMBL/GenBank/DDBJ databases">
        <title>Gene loss provides genomic basis for host adaptation in cereal stripe rust fungi.</title>
        <authorList>
            <person name="Xia C."/>
        </authorList>
    </citation>
    <scope>NUCLEOTIDE SEQUENCE [LARGE SCALE GENOMIC DNA]</scope>
    <source>
        <strain evidence="1">93-210</strain>
    </source>
</reference>
<keyword evidence="2" id="KW-1185">Reference proteome</keyword>
<dbReference type="AlphaFoldDB" id="A0A2S4VL63"/>
<comment type="caution">
    <text evidence="1">The sequence shown here is derived from an EMBL/GenBank/DDBJ whole genome shotgun (WGS) entry which is preliminary data.</text>
</comment>
<dbReference type="VEuPathDB" id="FungiDB:PSHT_10417"/>
<organism evidence="1 2">
    <name type="scientific">Puccinia striiformis</name>
    <dbReference type="NCBI Taxonomy" id="27350"/>
    <lineage>
        <taxon>Eukaryota</taxon>
        <taxon>Fungi</taxon>
        <taxon>Dikarya</taxon>
        <taxon>Basidiomycota</taxon>
        <taxon>Pucciniomycotina</taxon>
        <taxon>Pucciniomycetes</taxon>
        <taxon>Pucciniales</taxon>
        <taxon>Pucciniaceae</taxon>
        <taxon>Puccinia</taxon>
    </lineage>
</organism>
<gene>
    <name evidence="1" type="ORF">PSTT_06143</name>
</gene>
<proteinExistence type="predicted"/>
<sequence>LEISGPLGTHLSNRRRPGPFLGASLRRVKRANLLESRGRIRPKSVWVWATRSIFLLGSSPSPYKLSSGAERLKRRCSFNSKQYERLQDTFHSSLHRLISFRRAIHVDSW</sequence>
<protein>
    <submittedName>
        <fullName evidence="1">Uncharacterized protein</fullName>
    </submittedName>
</protein>
<dbReference type="VEuPathDB" id="FungiDB:PSTT_06143"/>
<feature type="non-terminal residue" evidence="1">
    <location>
        <position position="1"/>
    </location>
</feature>
<accession>A0A2S4VL63</accession>
<dbReference type="EMBL" id="PKSL01000047">
    <property type="protein sequence ID" value="POW10297.1"/>
    <property type="molecule type" value="Genomic_DNA"/>
</dbReference>